<gene>
    <name evidence="2" type="ORF">NXS10_06785</name>
</gene>
<evidence type="ECO:0000256" key="1">
    <source>
        <dbReference type="SAM" id="Phobius"/>
    </source>
</evidence>
<protein>
    <submittedName>
        <fullName evidence="2">Uncharacterized protein</fullName>
    </submittedName>
</protein>
<organism evidence="2 3">
    <name type="scientific">Streptococcus sciuri</name>
    <dbReference type="NCBI Taxonomy" id="2973939"/>
    <lineage>
        <taxon>Bacteria</taxon>
        <taxon>Bacillati</taxon>
        <taxon>Bacillota</taxon>
        <taxon>Bacilli</taxon>
        <taxon>Lactobacillales</taxon>
        <taxon>Streptococcaceae</taxon>
        <taxon>Streptococcus</taxon>
    </lineage>
</organism>
<accession>A0ABT2F856</accession>
<keyword evidence="1" id="KW-1133">Transmembrane helix</keyword>
<evidence type="ECO:0000313" key="2">
    <source>
        <dbReference type="EMBL" id="MCS4488658.1"/>
    </source>
</evidence>
<keyword evidence="1" id="KW-0472">Membrane</keyword>
<comment type="caution">
    <text evidence="2">The sequence shown here is derived from an EMBL/GenBank/DDBJ whole genome shotgun (WGS) entry which is preliminary data.</text>
</comment>
<dbReference type="Proteomes" id="UP001206548">
    <property type="component" value="Unassembled WGS sequence"/>
</dbReference>
<feature type="transmembrane region" description="Helical" evidence="1">
    <location>
        <begin position="20"/>
        <end position="42"/>
    </location>
</feature>
<dbReference type="RefSeq" id="WP_259139039.1">
    <property type="nucleotide sequence ID" value="NZ_JANUXX010000007.1"/>
</dbReference>
<reference evidence="2 3" key="1">
    <citation type="journal article" date="2023" name="Int. J. Syst. Evol. Microbiol.">
        <title>Streptococcus sciuri sp. nov., Staphylococcus marylandisciuri sp. nov. and Staphylococcus americanisciuri sp. nov., isolated from faeces of eastern grey squirrel (Sciurus carolinensis).</title>
        <authorList>
            <person name="Volokhov D.V."/>
            <person name="Zagorodnyaya T.A."/>
            <person name="Furtak V.A."/>
            <person name="Nattanmai G."/>
            <person name="Randall L."/>
            <person name="Jose S."/>
            <person name="Gao Y."/>
            <person name="Eisenberg T."/>
            <person name="Delmonte P."/>
            <person name="Blom J."/>
            <person name="Mitchell K.K."/>
        </authorList>
    </citation>
    <scope>NUCLEOTIDE SEQUENCE [LARGE SCALE GENOMIC DNA]</scope>
    <source>
        <strain evidence="2 3">SQ9-PEA</strain>
    </source>
</reference>
<sequence>MVKNLFSFYNNAIKIKEVTTMGAAMAIYAGAKFVVAGGLIIYDLTHR</sequence>
<name>A0ABT2F856_9STRE</name>
<keyword evidence="3" id="KW-1185">Reference proteome</keyword>
<keyword evidence="1" id="KW-0812">Transmembrane</keyword>
<proteinExistence type="predicted"/>
<dbReference type="EMBL" id="JANUXX010000007">
    <property type="protein sequence ID" value="MCS4488658.1"/>
    <property type="molecule type" value="Genomic_DNA"/>
</dbReference>
<evidence type="ECO:0000313" key="3">
    <source>
        <dbReference type="Proteomes" id="UP001206548"/>
    </source>
</evidence>